<feature type="signal peptide" evidence="1">
    <location>
        <begin position="1"/>
        <end position="18"/>
    </location>
</feature>
<dbReference type="RefSeq" id="WP_015253970.1">
    <property type="nucleotide sequence ID" value="NC_019897.1"/>
</dbReference>
<dbReference type="EMBL" id="CP003255">
    <property type="protein sequence ID" value="AGA57212.1"/>
    <property type="molecule type" value="Genomic_DNA"/>
</dbReference>
<dbReference type="Proteomes" id="UP000010795">
    <property type="component" value="Chromosome"/>
</dbReference>
<feature type="chain" id="PRO_5039680216" evidence="1">
    <location>
        <begin position="19"/>
        <end position="109"/>
    </location>
</feature>
<proteinExistence type="predicted"/>
<name>L0EBP0_THECK</name>
<dbReference type="KEGG" id="tco:Theco_1033"/>
<dbReference type="PROSITE" id="PS51257">
    <property type="entry name" value="PROKAR_LIPOPROTEIN"/>
    <property type="match status" value="1"/>
</dbReference>
<evidence type="ECO:0000313" key="2">
    <source>
        <dbReference type="EMBL" id="AGA57212.1"/>
    </source>
</evidence>
<evidence type="ECO:0000256" key="1">
    <source>
        <dbReference type="SAM" id="SignalP"/>
    </source>
</evidence>
<protein>
    <submittedName>
        <fullName evidence="2">Uncharacterized protein</fullName>
    </submittedName>
</protein>
<evidence type="ECO:0000313" key="3">
    <source>
        <dbReference type="Proteomes" id="UP000010795"/>
    </source>
</evidence>
<accession>L0EBP0</accession>
<dbReference type="HOGENOM" id="CLU_2182718_0_0_9"/>
<dbReference type="STRING" id="717605.Theco_1033"/>
<reference evidence="3" key="1">
    <citation type="submission" date="2012-01" db="EMBL/GenBank/DDBJ databases">
        <title>Complete sequence of chromosome of Thermobacillus composti KWC4.</title>
        <authorList>
            <person name="Lucas S."/>
            <person name="Han J."/>
            <person name="Lapidus A."/>
            <person name="Cheng J.-F."/>
            <person name="Goodwin L."/>
            <person name="Pitluck S."/>
            <person name="Peters L."/>
            <person name="Ovchinnikova G."/>
            <person name="Teshima H."/>
            <person name="Detter J.C."/>
            <person name="Han C."/>
            <person name="Tapia R."/>
            <person name="Land M."/>
            <person name="Hauser L."/>
            <person name="Kyrpides N."/>
            <person name="Ivanova N."/>
            <person name="Pagani I."/>
            <person name="Anderson I."/>
            <person name="Woyke T."/>
        </authorList>
    </citation>
    <scope>NUCLEOTIDE SEQUENCE [LARGE SCALE GENOMIC DNA]</scope>
    <source>
        <strain evidence="3">DSM 18247 / JCM 13945 / KWC4</strain>
    </source>
</reference>
<gene>
    <name evidence="2" type="ordered locus">Theco_1033</name>
</gene>
<keyword evidence="1" id="KW-0732">Signal</keyword>
<sequence length="109" mass="12192">MKKAFLLALVAAAIMATAGCMNGEGMQEQSGPLPLLQYEHMRKSARARQDSNKPEIPPSGFWRSTWNRIRLNASWTGTMMWLPKDTHGWSMPKVIVPASIWDRVPSGLP</sequence>
<keyword evidence="3" id="KW-1185">Reference proteome</keyword>
<dbReference type="AlphaFoldDB" id="L0EBP0"/>
<organism evidence="2 3">
    <name type="scientific">Thermobacillus composti (strain DSM 18247 / JCM 13945 / KWC4)</name>
    <dbReference type="NCBI Taxonomy" id="717605"/>
    <lineage>
        <taxon>Bacteria</taxon>
        <taxon>Bacillati</taxon>
        <taxon>Bacillota</taxon>
        <taxon>Bacilli</taxon>
        <taxon>Bacillales</taxon>
        <taxon>Paenibacillaceae</taxon>
        <taxon>Thermobacillus</taxon>
    </lineage>
</organism>